<sequence>SYPVPPPPPLPPLRVEEKPPFWYTGIDFAGPMYTRETLSSESRKVWTCLFTCCLTRAVHIELVTEIETVTFLCCFQRFTARRGFPYRILSDNAKTFKAANKWLSTILEHPRVKEFMIGNGNRWQFNVEKAPWWGGVFERMIQGMKRLLRKIIGTSKFTYDELMTAVIEVEAMLNSCPLIYIPSGDLVELLTPSHLLCGRRLLTLPDKPKKEEDLCVPGLINGATQLTNPSLIYLINSE</sequence>
<dbReference type="GO" id="GO:0003676">
    <property type="term" value="F:nucleic acid binding"/>
    <property type="evidence" value="ECO:0007669"/>
    <property type="project" value="InterPro"/>
</dbReference>
<name>A0A1X7U6L5_AMPQE</name>
<dbReference type="PANTHER" id="PTHR47331">
    <property type="entry name" value="PHD-TYPE DOMAIN-CONTAINING PROTEIN"/>
    <property type="match status" value="1"/>
</dbReference>
<dbReference type="InterPro" id="IPR012337">
    <property type="entry name" value="RNaseH-like_sf"/>
</dbReference>
<dbReference type="eggNOG" id="KOG0017">
    <property type="taxonomic scope" value="Eukaryota"/>
</dbReference>
<dbReference type="AlphaFoldDB" id="A0A1X7U6L5"/>
<dbReference type="PROSITE" id="PS50994">
    <property type="entry name" value="INTEGRASE"/>
    <property type="match status" value="1"/>
</dbReference>
<dbReference type="SUPFAM" id="SSF53098">
    <property type="entry name" value="Ribonuclease H-like"/>
    <property type="match status" value="1"/>
</dbReference>
<dbReference type="InParanoid" id="A0A1X7U6L5"/>
<proteinExistence type="predicted"/>
<evidence type="ECO:0000259" key="1">
    <source>
        <dbReference type="PROSITE" id="PS50994"/>
    </source>
</evidence>
<dbReference type="EnsemblMetazoa" id="Aqu2.1.23096_001">
    <property type="protein sequence ID" value="Aqu2.1.23096_001"/>
    <property type="gene ID" value="Aqu2.1.23096"/>
</dbReference>
<dbReference type="Gene3D" id="3.30.420.10">
    <property type="entry name" value="Ribonuclease H-like superfamily/Ribonuclease H"/>
    <property type="match status" value="1"/>
</dbReference>
<feature type="domain" description="Integrase catalytic" evidence="1">
    <location>
        <begin position="15"/>
        <end position="200"/>
    </location>
</feature>
<dbReference type="PANTHER" id="PTHR47331:SF1">
    <property type="entry name" value="GAG-LIKE PROTEIN"/>
    <property type="match status" value="1"/>
</dbReference>
<dbReference type="GO" id="GO:0015074">
    <property type="term" value="P:DNA integration"/>
    <property type="evidence" value="ECO:0007669"/>
    <property type="project" value="InterPro"/>
</dbReference>
<evidence type="ECO:0000313" key="2">
    <source>
        <dbReference type="EnsemblMetazoa" id="Aqu2.1.23096_001"/>
    </source>
</evidence>
<organism evidence="2">
    <name type="scientific">Amphimedon queenslandica</name>
    <name type="common">Sponge</name>
    <dbReference type="NCBI Taxonomy" id="400682"/>
    <lineage>
        <taxon>Eukaryota</taxon>
        <taxon>Metazoa</taxon>
        <taxon>Porifera</taxon>
        <taxon>Demospongiae</taxon>
        <taxon>Heteroscleromorpha</taxon>
        <taxon>Haplosclerida</taxon>
        <taxon>Niphatidae</taxon>
        <taxon>Amphimedon</taxon>
    </lineage>
</organism>
<dbReference type="InterPro" id="IPR001584">
    <property type="entry name" value="Integrase_cat-core"/>
</dbReference>
<protein>
    <recommendedName>
        <fullName evidence="1">Integrase catalytic domain-containing protein</fullName>
    </recommendedName>
</protein>
<accession>A0A1X7U6L5</accession>
<reference evidence="2" key="1">
    <citation type="submission" date="2017-05" db="UniProtKB">
        <authorList>
            <consortium name="EnsemblMetazoa"/>
        </authorList>
    </citation>
    <scope>IDENTIFICATION</scope>
</reference>
<dbReference type="OrthoDB" id="6020750at2759"/>
<dbReference type="InterPro" id="IPR036397">
    <property type="entry name" value="RNaseH_sf"/>
</dbReference>